<dbReference type="OrthoDB" id="198619at2759"/>
<dbReference type="Bgee" id="WBGene00010270">
    <property type="expression patterns" value="Expressed in pharyngeal muscle cell (C elegans)"/>
</dbReference>
<keyword evidence="4" id="KW-1185">Reference proteome</keyword>
<accession>O62278</accession>
<feature type="signal peptide" evidence="1">
    <location>
        <begin position="1"/>
        <end position="22"/>
    </location>
</feature>
<proteinExistence type="predicted"/>
<evidence type="ECO:0000313" key="5">
    <source>
        <dbReference type="WormBase" id="F58G1.8"/>
    </source>
</evidence>
<dbReference type="PIR" id="T22936">
    <property type="entry name" value="T22936"/>
</dbReference>
<dbReference type="GO" id="GO:0003746">
    <property type="term" value="F:translation elongation factor activity"/>
    <property type="evidence" value="ECO:0007669"/>
    <property type="project" value="UniProtKB-KW"/>
</dbReference>
<dbReference type="InterPro" id="IPR041095">
    <property type="entry name" value="EFG_II"/>
</dbReference>
<dbReference type="CTD" id="186541"/>
<dbReference type="AlphaFoldDB" id="O62278"/>
<evidence type="ECO:0000259" key="2">
    <source>
        <dbReference type="Pfam" id="PF14492"/>
    </source>
</evidence>
<dbReference type="RefSeq" id="NP_496753.1">
    <property type="nucleotide sequence ID" value="NM_064352.1"/>
</dbReference>
<name>O62278_CAEEL</name>
<dbReference type="Gene3D" id="3.30.70.870">
    <property type="entry name" value="Elongation Factor G (Translational Gtpase), domain 3"/>
    <property type="match status" value="1"/>
</dbReference>
<keyword evidence="3" id="KW-0251">Elongation factor</keyword>
<dbReference type="eggNOG" id="KOG0465">
    <property type="taxonomic scope" value="Eukaryota"/>
</dbReference>
<organism evidence="3 4">
    <name type="scientific">Caenorhabditis elegans</name>
    <dbReference type="NCBI Taxonomy" id="6239"/>
    <lineage>
        <taxon>Eukaryota</taxon>
        <taxon>Metazoa</taxon>
        <taxon>Ecdysozoa</taxon>
        <taxon>Nematoda</taxon>
        <taxon>Chromadorea</taxon>
        <taxon>Rhabditida</taxon>
        <taxon>Rhabditina</taxon>
        <taxon>Rhabditomorpha</taxon>
        <taxon>Rhabditoidea</taxon>
        <taxon>Rhabditidae</taxon>
        <taxon>Peloderinae</taxon>
        <taxon>Caenorhabditis</taxon>
    </lineage>
</organism>
<dbReference type="PaxDb" id="6239-F58G1.8"/>
<dbReference type="InParanoid" id="O62278"/>
<gene>
    <name evidence="3" type="ORF">CELE_F58G1.8</name>
    <name evidence="3 5" type="ORF">F58G1.8</name>
</gene>
<sequence>MIWKRSLLLMLEISVQLLDLTARETFSTDQNLAPHCEPIHIPEPAISVALKSVNRKDADNFIKALTRFTKEEPTFRIKLKVQM</sequence>
<dbReference type="UCSC" id="F58G1.8">
    <property type="organism name" value="c. elegans"/>
</dbReference>
<dbReference type="SUPFAM" id="SSF54980">
    <property type="entry name" value="EF-G C-terminal domain-like"/>
    <property type="match status" value="1"/>
</dbReference>
<keyword evidence="1" id="KW-0732">Signal</keyword>
<dbReference type="Proteomes" id="UP000001940">
    <property type="component" value="Chromosome II"/>
</dbReference>
<dbReference type="EMBL" id="BX284602">
    <property type="protein sequence ID" value="CAB04527.1"/>
    <property type="molecule type" value="Genomic_DNA"/>
</dbReference>
<reference evidence="3 4" key="1">
    <citation type="journal article" date="1998" name="Science">
        <title>Genome sequence of the nematode C. elegans: a platform for investigating biology.</title>
        <authorList>
            <consortium name="The C. elegans sequencing consortium"/>
            <person name="Sulson J.E."/>
            <person name="Waterston R."/>
        </authorList>
    </citation>
    <scope>NUCLEOTIDE SEQUENCE [LARGE SCALE GENOMIC DNA]</scope>
    <source>
        <strain evidence="3 4">Bristol N2</strain>
    </source>
</reference>
<dbReference type="WormBase" id="F58G1.8">
    <property type="protein sequence ID" value="CE17928"/>
    <property type="gene ID" value="WBGene00010270"/>
</dbReference>
<dbReference type="GeneID" id="186541"/>
<dbReference type="Pfam" id="PF14492">
    <property type="entry name" value="EFG_III"/>
    <property type="match status" value="1"/>
</dbReference>
<dbReference type="AGR" id="WB:WBGene00010270"/>
<evidence type="ECO:0000313" key="4">
    <source>
        <dbReference type="Proteomes" id="UP000001940"/>
    </source>
</evidence>
<keyword evidence="3" id="KW-0648">Protein biosynthesis</keyword>
<evidence type="ECO:0000313" key="3">
    <source>
        <dbReference type="EMBL" id="CAB04527.1"/>
    </source>
</evidence>
<dbReference type="STRING" id="6239.F58G1.8.1"/>
<feature type="domain" description="Elongation Factor G" evidence="2">
    <location>
        <begin position="41"/>
        <end position="78"/>
    </location>
</feature>
<protein>
    <submittedName>
        <fullName evidence="3">Elongation Factor G domain-containing protein</fullName>
    </submittedName>
</protein>
<dbReference type="InterPro" id="IPR035647">
    <property type="entry name" value="EFG_III/V"/>
</dbReference>
<dbReference type="KEGG" id="cel:CELE_F58G1.8"/>
<dbReference type="PeptideAtlas" id="O62278"/>
<feature type="chain" id="PRO_5004159225" evidence="1">
    <location>
        <begin position="23"/>
        <end position="83"/>
    </location>
</feature>
<dbReference type="PhylomeDB" id="O62278"/>
<evidence type="ECO:0000256" key="1">
    <source>
        <dbReference type="SAM" id="SignalP"/>
    </source>
</evidence>
<dbReference type="HOGENOM" id="CLU_2544642_0_0_1"/>